<proteinExistence type="predicted"/>
<protein>
    <submittedName>
        <fullName evidence="2">Toprim domain-containing protein</fullName>
    </submittedName>
</protein>
<dbReference type="Gene3D" id="3.40.1360.10">
    <property type="match status" value="1"/>
</dbReference>
<evidence type="ECO:0000259" key="1">
    <source>
        <dbReference type="Pfam" id="PF13154"/>
    </source>
</evidence>
<accession>A0ABT8LCQ2</accession>
<dbReference type="RefSeq" id="WP_346760899.1">
    <property type="nucleotide sequence ID" value="NZ_JAUJEB010000007.1"/>
</dbReference>
<evidence type="ECO:0000313" key="2">
    <source>
        <dbReference type="EMBL" id="MDN5215560.1"/>
    </source>
</evidence>
<dbReference type="CDD" id="cd00188">
    <property type="entry name" value="TOPRIM"/>
    <property type="match status" value="1"/>
</dbReference>
<gene>
    <name evidence="2" type="ORF">QQ020_26015</name>
</gene>
<reference evidence="2" key="1">
    <citation type="submission" date="2023-06" db="EMBL/GenBank/DDBJ databases">
        <title>Genomic of Agaribacillus aureum.</title>
        <authorList>
            <person name="Wang G."/>
        </authorList>
    </citation>
    <scope>NUCLEOTIDE SEQUENCE</scope>
    <source>
        <strain evidence="2">BMA12</strain>
    </source>
</reference>
<dbReference type="SUPFAM" id="SSF57783">
    <property type="entry name" value="Zinc beta-ribbon"/>
    <property type="match status" value="1"/>
</dbReference>
<dbReference type="Proteomes" id="UP001172083">
    <property type="component" value="Unassembled WGS sequence"/>
</dbReference>
<comment type="caution">
    <text evidence="2">The sequence shown here is derived from an EMBL/GenBank/DDBJ whole genome shotgun (WGS) entry which is preliminary data.</text>
</comment>
<dbReference type="SUPFAM" id="SSF56731">
    <property type="entry name" value="DNA primase core"/>
    <property type="match status" value="1"/>
</dbReference>
<sequence length="305" mass="34849">MIDRPDFSRIKQEINLTQYAACLGYKIDRKKSTRSSIVMRQDNADKIIISKRRGIWVYFSVYDDQDNGTVIDFAKNRTGKSLSEVGEALHLWFGDHTGLPEPESYIRHIEEQKPDPERINRLFGFCRRATNHAYLESRGITEAVLRSPRFEGRVFQDHFNNAVFPHFREGHICGLELRNEGTGLFVRGSEKTLWRSNIRTGDNHLIIAETPIDAISYHILFSLSRAFYIATGGGFSTRQGSIINKLLCQCPQFQQITLITDNDQGGNLLARRLNTLINDTAYGGEITRHSPAICGQDWNDVLREI</sequence>
<dbReference type="Pfam" id="PF13155">
    <property type="entry name" value="Toprim_2"/>
    <property type="match status" value="1"/>
</dbReference>
<evidence type="ECO:0000313" key="3">
    <source>
        <dbReference type="Proteomes" id="UP001172083"/>
    </source>
</evidence>
<dbReference type="Pfam" id="PF13154">
    <property type="entry name" value="DUF3991"/>
    <property type="match status" value="1"/>
</dbReference>
<name>A0ABT8LCQ2_9BACT</name>
<dbReference type="EMBL" id="JAUJEB010000007">
    <property type="protein sequence ID" value="MDN5215560.1"/>
    <property type="molecule type" value="Genomic_DNA"/>
</dbReference>
<keyword evidence="3" id="KW-1185">Reference proteome</keyword>
<dbReference type="InterPro" id="IPR025054">
    <property type="entry name" value="DUF3991"/>
</dbReference>
<feature type="domain" description="DUF3991" evidence="1">
    <location>
        <begin position="133"/>
        <end position="195"/>
    </location>
</feature>
<organism evidence="2 3">
    <name type="scientific">Agaribacillus aureus</name>
    <dbReference type="NCBI Taxonomy" id="3051825"/>
    <lineage>
        <taxon>Bacteria</taxon>
        <taxon>Pseudomonadati</taxon>
        <taxon>Bacteroidota</taxon>
        <taxon>Cytophagia</taxon>
        <taxon>Cytophagales</taxon>
        <taxon>Splendidivirgaceae</taxon>
        <taxon>Agaribacillus</taxon>
    </lineage>
</organism>